<dbReference type="InterPro" id="IPR004294">
    <property type="entry name" value="Carotenoid_Oase"/>
</dbReference>
<dbReference type="GO" id="GO:0016121">
    <property type="term" value="P:carotene catabolic process"/>
    <property type="evidence" value="ECO:0007669"/>
    <property type="project" value="TreeGrafter"/>
</dbReference>
<evidence type="ECO:0000256" key="1">
    <source>
        <dbReference type="ARBA" id="ARBA00006787"/>
    </source>
</evidence>
<comment type="similarity">
    <text evidence="1">Belongs to the carotenoid oxygenase family.</text>
</comment>
<comment type="cofactor">
    <cofactor evidence="5">
        <name>Fe(2+)</name>
        <dbReference type="ChEBI" id="CHEBI:29033"/>
    </cofactor>
    <text evidence="5">Binds 1 Fe(2+) ion per subunit.</text>
</comment>
<reference evidence="6" key="1">
    <citation type="journal article" date="2024" name="Gigascience">
        <title>Chromosome-level genome of the poultry shaft louse Menopon gallinae provides insight into the host-switching and adaptive evolution of parasitic lice.</title>
        <authorList>
            <person name="Xu Y."/>
            <person name="Ma L."/>
            <person name="Liu S."/>
            <person name="Liang Y."/>
            <person name="Liu Q."/>
            <person name="He Z."/>
            <person name="Tian L."/>
            <person name="Duan Y."/>
            <person name="Cai W."/>
            <person name="Li H."/>
            <person name="Song F."/>
        </authorList>
    </citation>
    <scope>NUCLEOTIDE SEQUENCE</scope>
    <source>
        <strain evidence="6">Cailab_2023a</strain>
    </source>
</reference>
<feature type="binding site" evidence="5">
    <location>
        <position position="114"/>
    </location>
    <ligand>
        <name>Fe cation</name>
        <dbReference type="ChEBI" id="CHEBI:24875"/>
        <note>catalytic</note>
    </ligand>
</feature>
<dbReference type="PANTHER" id="PTHR10543:SF24">
    <property type="entry name" value="CAROTENOID ISOMEROOXYGENASE"/>
    <property type="match status" value="1"/>
</dbReference>
<protein>
    <submittedName>
        <fullName evidence="6">Uncharacterized protein</fullName>
    </submittedName>
</protein>
<dbReference type="AlphaFoldDB" id="A0AAW2HBL2"/>
<evidence type="ECO:0000256" key="2">
    <source>
        <dbReference type="ARBA" id="ARBA00022723"/>
    </source>
</evidence>
<feature type="binding site" evidence="5">
    <location>
        <position position="382"/>
    </location>
    <ligand>
        <name>Fe cation</name>
        <dbReference type="ChEBI" id="CHEBI:24875"/>
        <note>catalytic</note>
    </ligand>
</feature>
<dbReference type="PANTHER" id="PTHR10543">
    <property type="entry name" value="BETA-CAROTENE DIOXYGENASE"/>
    <property type="match status" value="1"/>
</dbReference>
<dbReference type="EMBL" id="JARGDH010000005">
    <property type="protein sequence ID" value="KAL0266943.1"/>
    <property type="molecule type" value="Genomic_DNA"/>
</dbReference>
<evidence type="ECO:0000256" key="5">
    <source>
        <dbReference type="PIRSR" id="PIRSR604294-1"/>
    </source>
</evidence>
<dbReference type="GO" id="GO:0046872">
    <property type="term" value="F:metal ion binding"/>
    <property type="evidence" value="ECO:0007669"/>
    <property type="project" value="UniProtKB-KW"/>
</dbReference>
<dbReference type="GO" id="GO:0010436">
    <property type="term" value="F:carotenoid dioxygenase activity"/>
    <property type="evidence" value="ECO:0007669"/>
    <property type="project" value="TreeGrafter"/>
</dbReference>
<proteinExistence type="inferred from homology"/>
<keyword evidence="4 5" id="KW-0408">Iron</keyword>
<organism evidence="6">
    <name type="scientific">Menopon gallinae</name>
    <name type="common">poultry shaft louse</name>
    <dbReference type="NCBI Taxonomy" id="328185"/>
    <lineage>
        <taxon>Eukaryota</taxon>
        <taxon>Metazoa</taxon>
        <taxon>Ecdysozoa</taxon>
        <taxon>Arthropoda</taxon>
        <taxon>Hexapoda</taxon>
        <taxon>Insecta</taxon>
        <taxon>Pterygota</taxon>
        <taxon>Neoptera</taxon>
        <taxon>Paraneoptera</taxon>
        <taxon>Psocodea</taxon>
        <taxon>Troctomorpha</taxon>
        <taxon>Phthiraptera</taxon>
        <taxon>Amblycera</taxon>
        <taxon>Menoponidae</taxon>
        <taxon>Menopon</taxon>
    </lineage>
</organism>
<feature type="binding site" evidence="5">
    <location>
        <position position="184"/>
    </location>
    <ligand>
        <name>Fe cation</name>
        <dbReference type="ChEBI" id="CHEBI:24875"/>
        <note>catalytic</note>
    </ligand>
</feature>
<evidence type="ECO:0000313" key="6">
    <source>
        <dbReference type="EMBL" id="KAL0266943.1"/>
    </source>
</evidence>
<evidence type="ECO:0000256" key="3">
    <source>
        <dbReference type="ARBA" id="ARBA00023002"/>
    </source>
</evidence>
<feature type="binding site" evidence="5">
    <location>
        <position position="48"/>
    </location>
    <ligand>
        <name>Fe cation</name>
        <dbReference type="ChEBI" id="CHEBI:24875"/>
        <note>catalytic</note>
    </ligand>
</feature>
<dbReference type="GO" id="GO:0042574">
    <property type="term" value="P:retinal metabolic process"/>
    <property type="evidence" value="ECO:0007669"/>
    <property type="project" value="TreeGrafter"/>
</dbReference>
<dbReference type="Pfam" id="PF03055">
    <property type="entry name" value="RPE65"/>
    <property type="match status" value="1"/>
</dbReference>
<dbReference type="GO" id="GO:0003834">
    <property type="term" value="F:beta-carotene 15,15'-dioxygenase activity"/>
    <property type="evidence" value="ECO:0007669"/>
    <property type="project" value="TreeGrafter"/>
</dbReference>
<comment type="caution">
    <text evidence="6">The sequence shown here is derived from an EMBL/GenBank/DDBJ whole genome shotgun (WGS) entry which is preliminary data.</text>
</comment>
<evidence type="ECO:0000256" key="4">
    <source>
        <dbReference type="ARBA" id="ARBA00023004"/>
    </source>
</evidence>
<accession>A0AAW2HBL2</accession>
<keyword evidence="3" id="KW-0560">Oxidoreductase</keyword>
<keyword evidence="2 5" id="KW-0479">Metal-binding</keyword>
<gene>
    <name evidence="6" type="ORF">PYX00_009347</name>
</gene>
<name>A0AAW2HBL2_9NEOP</name>
<sequence>MISIYPFGDEYFAMTEFPVIHRINPKDLTTEERIDLKGKLGVVNHTAHPHVLPDGTVYNLGTYISKTGPKYCIIEFAKTEGTGAAFPAGGSMFDQARMVASVPTRWKLHPGYMHTFGMTENYFVIVEQPLSVSVTAVVTNTLLDRPLAESLKWYPEEKTIIYLICRKSGRVCRTFHAESFFYLHIINQYEEDDHVVLDICCYKNPSMINCMYIDALKEGYKNPNYASMFRGRPLRFVLPINPTKSEAHRIHNGRIFVKPELLCTLGCETPQIHYEKYSGRKYRYFYAISSDVDLENPGTLIKVDVRNKTRMTWCDDNIFPSEPIFVPRPDSAAEDDGVVLSALVWGRGMENRVGLLILDAHTWTEIGRAVFTTDGPVPKCLHGWFVNGSKFTDDHAS</sequence>